<evidence type="ECO:0000313" key="2">
    <source>
        <dbReference type="Proteomes" id="UP000009352"/>
    </source>
</evidence>
<evidence type="ECO:0000313" key="1">
    <source>
        <dbReference type="EMBL" id="EKS51529.1"/>
    </source>
</evidence>
<organism evidence="1 2">
    <name type="scientific">Lacticaseibacillus rhamnosus LRHMDP3</name>
    <dbReference type="NCBI Taxonomy" id="1203259"/>
    <lineage>
        <taxon>Bacteria</taxon>
        <taxon>Bacillati</taxon>
        <taxon>Bacillota</taxon>
        <taxon>Bacilli</taxon>
        <taxon>Lactobacillales</taxon>
        <taxon>Lactobacillaceae</taxon>
        <taxon>Lacticaseibacillus</taxon>
    </lineage>
</organism>
<reference evidence="1 2" key="1">
    <citation type="journal article" date="2013" name="Genome Announc.">
        <title>Draft Genome Sequence of Staphylococcus simulans UMC-CNS-990, Isolated from a Case of Chronic Bovine Mastitis.</title>
        <authorList>
            <person name="Calcutt M.J."/>
            <person name="Foecking M.F."/>
            <person name="Hsieh H.Y."/>
            <person name="Perry J."/>
            <person name="Stewart G.C."/>
            <person name="Middleton J.R."/>
        </authorList>
    </citation>
    <scope>NUCLEOTIDE SEQUENCE [LARGE SCALE GENOMIC DNA]</scope>
    <source>
        <strain evidence="1 2">LRHMDP3</strain>
    </source>
</reference>
<gene>
    <name evidence="1" type="ORF">LRHMDP3_1254</name>
</gene>
<sequence>MTTFFEEKPLIVQSIGALNESAYYYSRSQLMNKLLLDLVDIKLGGRINDKRDIS</sequence>
<name>A0AB33XVZ9_LACRH</name>
<dbReference type="Proteomes" id="UP000009352">
    <property type="component" value="Unassembled WGS sequence"/>
</dbReference>
<accession>A0AB33XVZ9</accession>
<dbReference type="AlphaFoldDB" id="A0AB33XVZ9"/>
<proteinExistence type="predicted"/>
<comment type="caution">
    <text evidence="1">The sequence shown here is derived from an EMBL/GenBank/DDBJ whole genome shotgun (WGS) entry which is preliminary data.</text>
</comment>
<dbReference type="EMBL" id="AMQX01000005">
    <property type="protein sequence ID" value="EKS51529.1"/>
    <property type="molecule type" value="Genomic_DNA"/>
</dbReference>
<protein>
    <submittedName>
        <fullName evidence="1">Uncharacterized protein</fullName>
    </submittedName>
</protein>